<dbReference type="STRING" id="662367.SAMN05216167_1319"/>
<reference evidence="1 2" key="1">
    <citation type="submission" date="2016-10" db="EMBL/GenBank/DDBJ databases">
        <authorList>
            <person name="de Groot N.N."/>
        </authorList>
    </citation>
    <scope>NUCLEOTIDE SEQUENCE [LARGE SCALE GENOMIC DNA]</scope>
    <source>
        <strain evidence="1 2">DSM 26130</strain>
    </source>
</reference>
<accession>A0A1I2GDD4</accession>
<name>A0A1I2GDD4_9BACT</name>
<gene>
    <name evidence="1" type="ORF">SAMN05216167_1319</name>
</gene>
<dbReference type="InterPro" id="IPR045738">
    <property type="entry name" value="DUF6088"/>
</dbReference>
<keyword evidence="2" id="KW-1185">Reference proteome</keyword>
<evidence type="ECO:0008006" key="3">
    <source>
        <dbReference type="Google" id="ProtNLM"/>
    </source>
</evidence>
<dbReference type="Pfam" id="PF19570">
    <property type="entry name" value="DUF6088"/>
    <property type="match status" value="1"/>
</dbReference>
<evidence type="ECO:0000313" key="2">
    <source>
        <dbReference type="Proteomes" id="UP000198598"/>
    </source>
</evidence>
<dbReference type="EMBL" id="FOLQ01000031">
    <property type="protein sequence ID" value="SFF14681.1"/>
    <property type="molecule type" value="Genomic_DNA"/>
</dbReference>
<dbReference type="Proteomes" id="UP000198598">
    <property type="component" value="Unassembled WGS sequence"/>
</dbReference>
<protein>
    <recommendedName>
        <fullName evidence="3">Transcriptional regulator, AbiEi antitoxin, Type IV TA system</fullName>
    </recommendedName>
</protein>
<proteinExistence type="predicted"/>
<dbReference type="AlphaFoldDB" id="A0A1I2GDD4"/>
<organism evidence="1 2">
    <name type="scientific">Spirosoma endophyticum</name>
    <dbReference type="NCBI Taxonomy" id="662367"/>
    <lineage>
        <taxon>Bacteria</taxon>
        <taxon>Pseudomonadati</taxon>
        <taxon>Bacteroidota</taxon>
        <taxon>Cytophagia</taxon>
        <taxon>Cytophagales</taxon>
        <taxon>Cytophagaceae</taxon>
        <taxon>Spirosoma</taxon>
    </lineage>
</organism>
<evidence type="ECO:0000313" key="1">
    <source>
        <dbReference type="EMBL" id="SFF14681.1"/>
    </source>
</evidence>
<sequence length="262" mass="29608">MSSLLINKLDMTTDLRYTCEMTSVSDKVTQQIQGLPEDISFGYGQLALAKQDYQTAAKALERLQKKGVIKKLSKGIFYKPKKTVFGEKKPDEQQLLKPYLYQNGQRTAYITGDYLYNQLGLTTQVPAVIKIASRNRRIFINTGSLKATAVKSYVDVTDNNYQMLGFLDAIKDFKQIPDVDVVNALAVFKSRIRPLNEAQRQMMIDYALAYPPRVRALLGVVLTDLNLTKGIRKLRDSLNPLTTFDLGIDDSLLPNVSDWNIQ</sequence>